<dbReference type="RefSeq" id="WP_193865259.1">
    <property type="nucleotide sequence ID" value="NZ_JADEYR010000003.1"/>
</dbReference>
<evidence type="ECO:0000256" key="1">
    <source>
        <dbReference type="SAM" id="Phobius"/>
    </source>
</evidence>
<evidence type="ECO:0000313" key="2">
    <source>
        <dbReference type="EMBL" id="MBE9403516.1"/>
    </source>
</evidence>
<sequence length="349" mass="37134">MSKPPQMSARARLHRHRKSLAFGTLLIGFVLLIGVAGWFLMRAGGETDAATQLAGALFLMVFAGGSLGVVGFVLLTVGLLGERKANKVNRVDWALAERLANHCEALLQEPPHIAYVAENVQEFTPHRLIEVERHFDERTAGDARGAAMHQFSMFGSAVSVSQAAGKKSALTVGGFSGAVRGLSDLHLTLAATTRRDLMGDALFALFETRGSGGQPDTLRVTALSNGAVRDWMQTLVHQTANTFGMDTHTGVTISAYADRIAAHFAPSDVSYLSDRLHLIASQTARGDQTTPLVIRGIPSGRGAIVATSAQIDGPDQESLRVFPTRFPALWGNRVGTAIAGDGPRAELSA</sequence>
<keyword evidence="1" id="KW-0472">Membrane</keyword>
<keyword evidence="3" id="KW-1185">Reference proteome</keyword>
<feature type="transmembrane region" description="Helical" evidence="1">
    <location>
        <begin position="53"/>
        <end position="80"/>
    </location>
</feature>
<dbReference type="Proteomes" id="UP000644727">
    <property type="component" value="Unassembled WGS sequence"/>
</dbReference>
<name>A0ABR9VZB1_9MICO</name>
<keyword evidence="1" id="KW-1133">Transmembrane helix</keyword>
<gene>
    <name evidence="2" type="ORF">IOE58_04705</name>
</gene>
<organism evidence="2 3">
    <name type="scientific">Brachybacterium epidermidis</name>
    <dbReference type="NCBI Taxonomy" id="2781983"/>
    <lineage>
        <taxon>Bacteria</taxon>
        <taxon>Bacillati</taxon>
        <taxon>Actinomycetota</taxon>
        <taxon>Actinomycetes</taxon>
        <taxon>Micrococcales</taxon>
        <taxon>Dermabacteraceae</taxon>
        <taxon>Brachybacterium</taxon>
    </lineage>
</organism>
<reference evidence="2 3" key="1">
    <citation type="submission" date="2020-10" db="EMBL/GenBank/DDBJ databases">
        <title>Draft genome and description of Brachybacterium epidermidis sp nov.</title>
        <authorList>
            <person name="Boxberger M."/>
            <person name="La Scola B."/>
        </authorList>
    </citation>
    <scope>NUCLEOTIDE SEQUENCE [LARGE SCALE GENOMIC DNA]</scope>
    <source>
        <strain evidence="2 3">Marseille-Q2903</strain>
    </source>
</reference>
<accession>A0ABR9VZB1</accession>
<dbReference type="EMBL" id="JADEYR010000003">
    <property type="protein sequence ID" value="MBE9403516.1"/>
    <property type="molecule type" value="Genomic_DNA"/>
</dbReference>
<comment type="caution">
    <text evidence="2">The sequence shown here is derived from an EMBL/GenBank/DDBJ whole genome shotgun (WGS) entry which is preliminary data.</text>
</comment>
<evidence type="ECO:0000313" key="3">
    <source>
        <dbReference type="Proteomes" id="UP000644727"/>
    </source>
</evidence>
<proteinExistence type="predicted"/>
<feature type="transmembrane region" description="Helical" evidence="1">
    <location>
        <begin position="20"/>
        <end position="41"/>
    </location>
</feature>
<protein>
    <submittedName>
        <fullName evidence="2">Uncharacterized protein</fullName>
    </submittedName>
</protein>
<keyword evidence="1" id="KW-0812">Transmembrane</keyword>